<evidence type="ECO:0000256" key="15">
    <source>
        <dbReference type="RuleBase" id="RU003357"/>
    </source>
</evidence>
<dbReference type="InterPro" id="IPR039426">
    <property type="entry name" value="TonB-dep_rcpt-like"/>
</dbReference>
<keyword evidence="10 15" id="KW-0798">TonB box</keyword>
<evidence type="ECO:0000256" key="16">
    <source>
        <dbReference type="SAM" id="SignalP"/>
    </source>
</evidence>
<evidence type="ECO:0000259" key="17">
    <source>
        <dbReference type="Pfam" id="PF00593"/>
    </source>
</evidence>
<keyword evidence="12" id="KW-0675">Receptor</keyword>
<evidence type="ECO:0000256" key="8">
    <source>
        <dbReference type="ARBA" id="ARBA00023004"/>
    </source>
</evidence>
<keyword evidence="6 14" id="KW-0812">Transmembrane</keyword>
<feature type="chain" id="PRO_5004785092" description="TonB-denpendent receptor" evidence="16">
    <location>
        <begin position="35"/>
        <end position="766"/>
    </location>
</feature>
<evidence type="ECO:0000256" key="10">
    <source>
        <dbReference type="ARBA" id="ARBA00023077"/>
    </source>
</evidence>
<evidence type="ECO:0000256" key="11">
    <source>
        <dbReference type="ARBA" id="ARBA00023136"/>
    </source>
</evidence>
<dbReference type="GO" id="GO:0009279">
    <property type="term" value="C:cell outer membrane"/>
    <property type="evidence" value="ECO:0007669"/>
    <property type="project" value="UniProtKB-SubCell"/>
</dbReference>
<dbReference type="Proteomes" id="UP000018851">
    <property type="component" value="Chromosome"/>
</dbReference>
<keyword evidence="9" id="KW-0406">Ion transport</keyword>
<keyword evidence="20" id="KW-1185">Reference proteome</keyword>
<dbReference type="PANTHER" id="PTHR32552">
    <property type="entry name" value="FERRICHROME IRON RECEPTOR-RELATED"/>
    <property type="match status" value="1"/>
</dbReference>
<feature type="domain" description="TonB-dependent receptor-like beta-barrel" evidence="17">
    <location>
        <begin position="245"/>
        <end position="735"/>
    </location>
</feature>
<dbReference type="HOGENOM" id="CLU_008287_9_0_5"/>
<evidence type="ECO:0000256" key="6">
    <source>
        <dbReference type="ARBA" id="ARBA00022692"/>
    </source>
</evidence>
<dbReference type="PROSITE" id="PS52016">
    <property type="entry name" value="TONB_DEPENDENT_REC_3"/>
    <property type="match status" value="1"/>
</dbReference>
<dbReference type="STRING" id="1123269.NX02_06695"/>
<dbReference type="eggNOG" id="COG4773">
    <property type="taxonomic scope" value="Bacteria"/>
</dbReference>
<dbReference type="RefSeq" id="WP_025291343.1">
    <property type="nucleotide sequence ID" value="NZ_CP006644.1"/>
</dbReference>
<dbReference type="Gene3D" id="2.170.130.10">
    <property type="entry name" value="TonB-dependent receptor, plug domain"/>
    <property type="match status" value="1"/>
</dbReference>
<name>W0A551_9SPHN</name>
<dbReference type="InterPro" id="IPR037066">
    <property type="entry name" value="Plug_dom_sf"/>
</dbReference>
<evidence type="ECO:0000259" key="18">
    <source>
        <dbReference type="Pfam" id="PF07715"/>
    </source>
</evidence>
<comment type="similarity">
    <text evidence="2 14 15">Belongs to the TonB-dependent receptor family.</text>
</comment>
<evidence type="ECO:0000256" key="14">
    <source>
        <dbReference type="PROSITE-ProRule" id="PRU01360"/>
    </source>
</evidence>
<keyword evidence="3 14" id="KW-0813">Transport</keyword>
<dbReference type="FunFam" id="2.170.130.10:FF:000001">
    <property type="entry name" value="Catecholate siderophore TonB-dependent receptor"/>
    <property type="match status" value="1"/>
</dbReference>
<evidence type="ECO:0000313" key="19">
    <source>
        <dbReference type="EMBL" id="AHE53069.1"/>
    </source>
</evidence>
<evidence type="ECO:0000256" key="5">
    <source>
        <dbReference type="ARBA" id="ARBA00022496"/>
    </source>
</evidence>
<dbReference type="Pfam" id="PF00593">
    <property type="entry name" value="TonB_dep_Rec_b-barrel"/>
    <property type="match status" value="1"/>
</dbReference>
<dbReference type="Gene3D" id="2.40.170.20">
    <property type="entry name" value="TonB-dependent receptor, beta-barrel domain"/>
    <property type="match status" value="1"/>
</dbReference>
<keyword evidence="8" id="KW-0408">Iron</keyword>
<dbReference type="EMBL" id="CP006644">
    <property type="protein sequence ID" value="AHE53069.1"/>
    <property type="molecule type" value="Genomic_DNA"/>
</dbReference>
<evidence type="ECO:0008006" key="21">
    <source>
        <dbReference type="Google" id="ProtNLM"/>
    </source>
</evidence>
<evidence type="ECO:0000256" key="2">
    <source>
        <dbReference type="ARBA" id="ARBA00009810"/>
    </source>
</evidence>
<evidence type="ECO:0000256" key="3">
    <source>
        <dbReference type="ARBA" id="ARBA00022448"/>
    </source>
</evidence>
<evidence type="ECO:0000256" key="1">
    <source>
        <dbReference type="ARBA" id="ARBA00004571"/>
    </source>
</evidence>
<dbReference type="OrthoDB" id="9760333at2"/>
<dbReference type="NCBIfam" id="TIGR01783">
    <property type="entry name" value="TonB-siderophor"/>
    <property type="match status" value="1"/>
</dbReference>
<dbReference type="InterPro" id="IPR000531">
    <property type="entry name" value="Beta-barrel_TonB"/>
</dbReference>
<dbReference type="CDD" id="cd01347">
    <property type="entry name" value="ligand_gated_channel"/>
    <property type="match status" value="1"/>
</dbReference>
<evidence type="ECO:0000256" key="13">
    <source>
        <dbReference type="ARBA" id="ARBA00023237"/>
    </source>
</evidence>
<dbReference type="SUPFAM" id="SSF56935">
    <property type="entry name" value="Porins"/>
    <property type="match status" value="1"/>
</dbReference>
<dbReference type="InterPro" id="IPR010105">
    <property type="entry name" value="TonB_sidphr_rcpt"/>
</dbReference>
<dbReference type="GO" id="GO:0015344">
    <property type="term" value="F:siderophore uptake transmembrane transporter activity"/>
    <property type="evidence" value="ECO:0007669"/>
    <property type="project" value="TreeGrafter"/>
</dbReference>
<feature type="signal peptide" evidence="16">
    <location>
        <begin position="1"/>
        <end position="34"/>
    </location>
</feature>
<evidence type="ECO:0000256" key="9">
    <source>
        <dbReference type="ARBA" id="ARBA00023065"/>
    </source>
</evidence>
<sequence length="766" mass="81421">MTGSTGCRRLPARLSRRALAMALAALPLSAPALAADAPADGDAAGRDAAIVVTGVKERGTGTGTKTDTPLIETPQSITVIDSREMELRNVQSINQAVGYVAGVAANQRGGMVTRYDQLILRGFAPGVYLDGMRLIAGPYSTPQIDFNRIDRLDIVKGPASVLYGNSTPGGLVNLSSKLPEAEAFGRIELQAGNFDALRAVADVNQPLDGDGRLLARVVGGWQKADGLTEGTFSERWHISPSLTFAPGPDTSLTLLATYQRSPSGGGYSGVPAFGSVLPNPFGELPRDINTGDPGYERYDHKAKSIAAFFRHDFNQHLTFRSNFRFQNNRLSYRQLYVGGFATTGTGASRNSDYSTIIRGGGGADEDFDTLTLDNHLNARFETGPLRHNLLAGIDYQNIVGENVQQFNTGQTGNPLTSIPNLSLFAPTYGGTLPSTDLTVLSAGYVNNDQKRDQVGVYLQDQVAIGRLQLIASGRYDWYDQTTVNKRNDTAAQLSQGAFTMRLGGLYETAIGLAPYVSYAESFEPQAGATFDGTPFDPVTGRQYEAGLKFQPRGLNALFTASVYDLRRQKVPVGDPNAGSGGIPANAQIQIGEVRVRGVEIEGRGEITTGVDVIVAGSYTDAIITRGTPAAGITPTTTGTRQLGTPEWAASGFLSWDLGKGDRIAGPLGGLRLGAGARYVGGSDGTTTYAVVNGAATFTRFHTDGFILVDALLGYDLGRATPALAGFDLAVNAANLFDKTHISACPFNNSCYFGAARTVIGSLRYRW</sequence>
<keyword evidence="5" id="KW-0410">Iron transport</keyword>
<dbReference type="PATRIC" id="fig|1123269.5.peg.1297"/>
<dbReference type="InterPro" id="IPR036942">
    <property type="entry name" value="Beta-barrel_TonB_sf"/>
</dbReference>
<protein>
    <recommendedName>
        <fullName evidence="21">TonB-denpendent receptor</fullName>
    </recommendedName>
</protein>
<evidence type="ECO:0000256" key="4">
    <source>
        <dbReference type="ARBA" id="ARBA00022452"/>
    </source>
</evidence>
<keyword evidence="4 14" id="KW-1134">Transmembrane beta strand</keyword>
<reference evidence="19 20" key="1">
    <citation type="submission" date="2013-07" db="EMBL/GenBank/DDBJ databases">
        <title>Completed genome of Sphingomonas sanxanigenens NX02.</title>
        <authorList>
            <person name="Ma T."/>
            <person name="Huang H."/>
            <person name="Wu M."/>
            <person name="Li X."/>
            <person name="Li G."/>
        </authorList>
    </citation>
    <scope>NUCLEOTIDE SEQUENCE [LARGE SCALE GENOMIC DNA]</scope>
    <source>
        <strain evidence="19 20">NX02</strain>
    </source>
</reference>
<evidence type="ECO:0000313" key="20">
    <source>
        <dbReference type="Proteomes" id="UP000018851"/>
    </source>
</evidence>
<evidence type="ECO:0000256" key="12">
    <source>
        <dbReference type="ARBA" id="ARBA00023170"/>
    </source>
</evidence>
<proteinExistence type="inferred from homology"/>
<dbReference type="GO" id="GO:0038023">
    <property type="term" value="F:signaling receptor activity"/>
    <property type="evidence" value="ECO:0007669"/>
    <property type="project" value="InterPro"/>
</dbReference>
<dbReference type="GO" id="GO:0015891">
    <property type="term" value="P:siderophore transport"/>
    <property type="evidence" value="ECO:0007669"/>
    <property type="project" value="InterPro"/>
</dbReference>
<gene>
    <name evidence="19" type="ORF">NX02_06695</name>
</gene>
<dbReference type="InterPro" id="IPR012910">
    <property type="entry name" value="Plug_dom"/>
</dbReference>
<keyword evidence="13 14" id="KW-0998">Cell outer membrane</keyword>
<keyword evidence="7 16" id="KW-0732">Signal</keyword>
<keyword evidence="11 14" id="KW-0472">Membrane</keyword>
<dbReference type="Pfam" id="PF07715">
    <property type="entry name" value="Plug"/>
    <property type="match status" value="1"/>
</dbReference>
<dbReference type="AlphaFoldDB" id="W0A551"/>
<accession>W0A551</accession>
<comment type="subcellular location">
    <subcellularLocation>
        <location evidence="1 14">Cell outer membrane</location>
        <topology evidence="1 14">Multi-pass membrane protein</topology>
    </subcellularLocation>
</comment>
<dbReference type="PANTHER" id="PTHR32552:SF68">
    <property type="entry name" value="FERRICHROME OUTER MEMBRANE TRANSPORTER_PHAGE RECEPTOR"/>
    <property type="match status" value="1"/>
</dbReference>
<feature type="domain" description="TonB-dependent receptor plug" evidence="18">
    <location>
        <begin position="70"/>
        <end position="170"/>
    </location>
</feature>
<evidence type="ECO:0000256" key="7">
    <source>
        <dbReference type="ARBA" id="ARBA00022729"/>
    </source>
</evidence>
<organism evidence="19 20">
    <name type="scientific">Sphingomonas sanxanigenens DSM 19645 = NX02</name>
    <dbReference type="NCBI Taxonomy" id="1123269"/>
    <lineage>
        <taxon>Bacteria</taxon>
        <taxon>Pseudomonadati</taxon>
        <taxon>Pseudomonadota</taxon>
        <taxon>Alphaproteobacteria</taxon>
        <taxon>Sphingomonadales</taxon>
        <taxon>Sphingomonadaceae</taxon>
        <taxon>Sphingomonas</taxon>
    </lineage>
</organism>
<dbReference type="KEGG" id="ssan:NX02_06695"/>